<comment type="caution">
    <text evidence="3">The sequence shown here is derived from an EMBL/GenBank/DDBJ whole genome shotgun (WGS) entry which is preliminary data.</text>
</comment>
<feature type="transmembrane region" description="Helical" evidence="2">
    <location>
        <begin position="58"/>
        <end position="79"/>
    </location>
</feature>
<keyword evidence="2" id="KW-0812">Transmembrane</keyword>
<keyword evidence="4" id="KW-1185">Reference proteome</keyword>
<keyword evidence="2" id="KW-1133">Transmembrane helix</keyword>
<proteinExistence type="predicted"/>
<feature type="region of interest" description="Disordered" evidence="1">
    <location>
        <begin position="1"/>
        <end position="33"/>
    </location>
</feature>
<dbReference type="SUPFAM" id="SSF103473">
    <property type="entry name" value="MFS general substrate transporter"/>
    <property type="match status" value="1"/>
</dbReference>
<dbReference type="InterPro" id="IPR036259">
    <property type="entry name" value="MFS_trans_sf"/>
</dbReference>
<keyword evidence="2" id="KW-0472">Membrane</keyword>
<name>A0ABX1RG78_9PSEU</name>
<evidence type="ECO:0000256" key="2">
    <source>
        <dbReference type="SAM" id="Phobius"/>
    </source>
</evidence>
<protein>
    <submittedName>
        <fullName evidence="3">DUF485 domain-containing protein</fullName>
    </submittedName>
</protein>
<evidence type="ECO:0000313" key="4">
    <source>
        <dbReference type="Proteomes" id="UP001296706"/>
    </source>
</evidence>
<accession>A0ABX1RG78</accession>
<dbReference type="Pfam" id="PF04341">
    <property type="entry name" value="DUF485"/>
    <property type="match status" value="1"/>
</dbReference>
<sequence length="137" mass="15433">MRAGDFGRDQPAVAPTLWGTGPTPEPEHEVPPPSRRVDYAAIHCSREFSELRTRLRRFVFPMTFAFLGWYLIFVLLAAYAHDFMGRRVVGLVTVGMLLGLGQFVTTLAITFIYHRYAKRNLDPQVRLVRALAGEGPA</sequence>
<dbReference type="PANTHER" id="PTHR38441:SF1">
    <property type="entry name" value="MEMBRANE PROTEIN"/>
    <property type="match status" value="1"/>
</dbReference>
<evidence type="ECO:0000313" key="3">
    <source>
        <dbReference type="EMBL" id="NMH78248.1"/>
    </source>
</evidence>
<dbReference type="PANTHER" id="PTHR38441">
    <property type="entry name" value="INTEGRAL MEMBRANE PROTEIN-RELATED"/>
    <property type="match status" value="1"/>
</dbReference>
<dbReference type="EMBL" id="JAAXKY010000039">
    <property type="protein sequence ID" value="NMH78248.1"/>
    <property type="molecule type" value="Genomic_DNA"/>
</dbReference>
<feature type="transmembrane region" description="Helical" evidence="2">
    <location>
        <begin position="91"/>
        <end position="113"/>
    </location>
</feature>
<evidence type="ECO:0000256" key="1">
    <source>
        <dbReference type="SAM" id="MobiDB-lite"/>
    </source>
</evidence>
<gene>
    <name evidence="3" type="ORF">HF577_14280</name>
</gene>
<organism evidence="3 4">
    <name type="scientific">Pseudonocardia xinjiangensis</name>
    <dbReference type="NCBI Taxonomy" id="75289"/>
    <lineage>
        <taxon>Bacteria</taxon>
        <taxon>Bacillati</taxon>
        <taxon>Actinomycetota</taxon>
        <taxon>Actinomycetes</taxon>
        <taxon>Pseudonocardiales</taxon>
        <taxon>Pseudonocardiaceae</taxon>
        <taxon>Pseudonocardia</taxon>
    </lineage>
</organism>
<dbReference type="Proteomes" id="UP001296706">
    <property type="component" value="Unassembled WGS sequence"/>
</dbReference>
<reference evidence="3 4" key="1">
    <citation type="submission" date="2020-04" db="EMBL/GenBank/DDBJ databases">
        <authorList>
            <person name="Klaysubun C."/>
            <person name="Duangmal K."/>
            <person name="Lipun K."/>
        </authorList>
    </citation>
    <scope>NUCLEOTIDE SEQUENCE [LARGE SCALE GENOMIC DNA]</scope>
    <source>
        <strain evidence="3 4">JCM 11839</strain>
    </source>
</reference>
<dbReference type="InterPro" id="IPR007436">
    <property type="entry name" value="DUF485"/>
</dbReference>